<dbReference type="InterPro" id="IPR001574">
    <property type="entry name" value="Ribosome_inactivat_prot"/>
</dbReference>
<dbReference type="AlphaFoldDB" id="A0A328D728"/>
<dbReference type="PANTHER" id="PTHR33453">
    <property type="match status" value="1"/>
</dbReference>
<sequence length="272" mass="31209">MEDLPLLDLSIVEKDSYQWKQVYCTWIHEARVQFNSPIHQREFVGSDGVAKRFLVLPPIPENQIPTFKIVRVVTSKSSIALGINFHDLRICAFHVEGHWYVFKDAPVGELSPYTYTNVIGNYRELTPLSRQHPYGDAPTLKDVHLCREAIITAVNVIASPWQIDEHGIAIIDARKAKASIILFQMISESIRFHSVSEIMSGLVFVASDPFRHNKIWRYQNRWRHVSEDIHELFDTEEQPLSEEVVDTLSKYGQTFCVIKSAMEPRAGFIKSG</sequence>
<keyword evidence="1" id="KW-0652">Protein synthesis inhibitor</keyword>
<dbReference type="GO" id="GO:0006952">
    <property type="term" value="P:defense response"/>
    <property type="evidence" value="ECO:0007669"/>
    <property type="project" value="UniProtKB-KW"/>
</dbReference>
<keyword evidence="3" id="KW-1185">Reference proteome</keyword>
<dbReference type="PANTHER" id="PTHR33453:SF34">
    <property type="entry name" value="RIBOSOME-INACTIVATING PROTEIN"/>
    <property type="match status" value="1"/>
</dbReference>
<dbReference type="Pfam" id="PF00161">
    <property type="entry name" value="RIP"/>
    <property type="match status" value="1"/>
</dbReference>
<keyword evidence="1" id="KW-0611">Plant defense</keyword>
<comment type="catalytic activity">
    <reaction evidence="1">
        <text>Endohydrolysis of the N-glycosidic bond at one specific adenosine on the 28S rRNA.</text>
        <dbReference type="EC" id="3.2.2.22"/>
    </reaction>
</comment>
<gene>
    <name evidence="2" type="ORF">DM860_010038</name>
</gene>
<accession>A0A328D728</accession>
<reference evidence="2 3" key="1">
    <citation type="submission" date="2018-06" db="EMBL/GenBank/DDBJ databases">
        <title>The Genome of Cuscuta australis (Dodder) Provides Insight into the Evolution of Plant Parasitism.</title>
        <authorList>
            <person name="Liu H."/>
        </authorList>
    </citation>
    <scope>NUCLEOTIDE SEQUENCE [LARGE SCALE GENOMIC DNA]</scope>
    <source>
        <strain evidence="3">cv. Yunnan</strain>
        <tissue evidence="2">Vines</tissue>
    </source>
</reference>
<keyword evidence="1" id="KW-0800">Toxin</keyword>
<dbReference type="EMBL" id="NQVE01000188">
    <property type="protein sequence ID" value="RAL41244.1"/>
    <property type="molecule type" value="Genomic_DNA"/>
</dbReference>
<proteinExistence type="inferred from homology"/>
<dbReference type="GO" id="GO:0090729">
    <property type="term" value="F:toxin activity"/>
    <property type="evidence" value="ECO:0007669"/>
    <property type="project" value="UniProtKB-KW"/>
</dbReference>
<dbReference type="SUPFAM" id="SSF56371">
    <property type="entry name" value="Ribosome inactivating proteins (RIP)"/>
    <property type="match status" value="1"/>
</dbReference>
<keyword evidence="1" id="KW-0378">Hydrolase</keyword>
<evidence type="ECO:0000313" key="2">
    <source>
        <dbReference type="EMBL" id="RAL41244.1"/>
    </source>
</evidence>
<dbReference type="Gene3D" id="3.40.420.10">
    <property type="entry name" value="Ricin (A subunit), domain 1"/>
    <property type="match status" value="1"/>
</dbReference>
<dbReference type="InterPro" id="IPR016138">
    <property type="entry name" value="Ribosome_inactivat_prot_sub1"/>
</dbReference>
<dbReference type="GO" id="GO:0017148">
    <property type="term" value="P:negative regulation of translation"/>
    <property type="evidence" value="ECO:0007669"/>
    <property type="project" value="UniProtKB-KW"/>
</dbReference>
<dbReference type="InterPro" id="IPR036041">
    <property type="entry name" value="Ribosome-inact_prot_sf"/>
</dbReference>
<protein>
    <recommendedName>
        <fullName evidence="1">rRNA N-glycosylase</fullName>
        <ecNumber evidence="1">3.2.2.22</ecNumber>
    </recommendedName>
</protein>
<evidence type="ECO:0000313" key="3">
    <source>
        <dbReference type="Proteomes" id="UP000249390"/>
    </source>
</evidence>
<comment type="similarity">
    <text evidence="1">Belongs to the ribosome-inactivating protein family.</text>
</comment>
<dbReference type="Proteomes" id="UP000249390">
    <property type="component" value="Unassembled WGS sequence"/>
</dbReference>
<name>A0A328D728_9ASTE</name>
<dbReference type="EC" id="3.2.2.22" evidence="1"/>
<comment type="caution">
    <text evidence="2">The sequence shown here is derived from an EMBL/GenBank/DDBJ whole genome shotgun (WGS) entry which is preliminary data.</text>
</comment>
<organism evidence="2 3">
    <name type="scientific">Cuscuta australis</name>
    <dbReference type="NCBI Taxonomy" id="267555"/>
    <lineage>
        <taxon>Eukaryota</taxon>
        <taxon>Viridiplantae</taxon>
        <taxon>Streptophyta</taxon>
        <taxon>Embryophyta</taxon>
        <taxon>Tracheophyta</taxon>
        <taxon>Spermatophyta</taxon>
        <taxon>Magnoliopsida</taxon>
        <taxon>eudicotyledons</taxon>
        <taxon>Gunneridae</taxon>
        <taxon>Pentapetalae</taxon>
        <taxon>asterids</taxon>
        <taxon>lamiids</taxon>
        <taxon>Solanales</taxon>
        <taxon>Convolvulaceae</taxon>
        <taxon>Cuscuteae</taxon>
        <taxon>Cuscuta</taxon>
        <taxon>Cuscuta subgen. Grammica</taxon>
        <taxon>Cuscuta sect. Cleistogrammica</taxon>
    </lineage>
</organism>
<evidence type="ECO:0000256" key="1">
    <source>
        <dbReference type="RuleBase" id="RU004915"/>
    </source>
</evidence>
<dbReference type="GO" id="GO:0030598">
    <property type="term" value="F:rRNA N-glycosylase activity"/>
    <property type="evidence" value="ECO:0007669"/>
    <property type="project" value="UniProtKB-EC"/>
</dbReference>